<dbReference type="PANTHER" id="PTHR43236:SF2">
    <property type="entry name" value="BLL0069 PROTEIN"/>
    <property type="match status" value="1"/>
</dbReference>
<dbReference type="PANTHER" id="PTHR43236">
    <property type="entry name" value="ANTITOXIN HIGA1"/>
    <property type="match status" value="1"/>
</dbReference>
<evidence type="ECO:0000313" key="4">
    <source>
        <dbReference type="Proteomes" id="UP000434475"/>
    </source>
</evidence>
<dbReference type="InterPro" id="IPR010359">
    <property type="entry name" value="IrrE_HExxH"/>
</dbReference>
<evidence type="ECO:0000256" key="1">
    <source>
        <dbReference type="SAM" id="MobiDB-lite"/>
    </source>
</evidence>
<dbReference type="Gene3D" id="1.10.10.2910">
    <property type="match status" value="1"/>
</dbReference>
<protein>
    <submittedName>
        <fullName evidence="3">ImmA/IrrE family metallo-endopeptidase</fullName>
    </submittedName>
</protein>
<gene>
    <name evidence="3" type="ORF">GKE97_13010</name>
</gene>
<dbReference type="Proteomes" id="UP000434475">
    <property type="component" value="Unassembled WGS sequence"/>
</dbReference>
<name>A0A6I2R1E3_FLAPL</name>
<dbReference type="Pfam" id="PF06114">
    <property type="entry name" value="Peptidase_M78"/>
    <property type="match status" value="1"/>
</dbReference>
<feature type="region of interest" description="Disordered" evidence="1">
    <location>
        <begin position="326"/>
        <end position="346"/>
    </location>
</feature>
<feature type="domain" description="IrrE N-terminal-like" evidence="2">
    <location>
        <begin position="183"/>
        <end position="301"/>
    </location>
</feature>
<evidence type="ECO:0000259" key="2">
    <source>
        <dbReference type="Pfam" id="PF06114"/>
    </source>
</evidence>
<accession>A0A6I2R1E3</accession>
<evidence type="ECO:0000313" key="3">
    <source>
        <dbReference type="EMBL" id="MSB20434.1"/>
    </source>
</evidence>
<dbReference type="InterPro" id="IPR052345">
    <property type="entry name" value="Rad_response_metalloprotease"/>
</dbReference>
<dbReference type="EMBL" id="WKPR01000012">
    <property type="protein sequence ID" value="MSB20434.1"/>
    <property type="molecule type" value="Genomic_DNA"/>
</dbReference>
<dbReference type="AlphaFoldDB" id="A0A6I2R1E3"/>
<organism evidence="3 4">
    <name type="scientific">Flavonifractor plautii</name>
    <name type="common">Fusobacterium plautii</name>
    <dbReference type="NCBI Taxonomy" id="292800"/>
    <lineage>
        <taxon>Bacteria</taxon>
        <taxon>Bacillati</taxon>
        <taxon>Bacillota</taxon>
        <taxon>Clostridia</taxon>
        <taxon>Eubacteriales</taxon>
        <taxon>Oscillospiraceae</taxon>
        <taxon>Flavonifractor</taxon>
    </lineage>
</organism>
<sequence length="399" mass="45764">MGMIYALINKDTLVHICTSKKVSCQYLSQRGKFKEERLRRWMDSADSLLPTIKQAKTIATCLHIPFAGLYMNPKDIPLQRIPSLKNMRTLWGSNTEDDSALNIAVVDLLMERDFLIAANQELNIPTISFSVQSPKTNSPESWAISLRQQFNLDLEIQYKCTSSRQFYLYLRSKIEEKGIFVHCFTDVPLEEARGISIVDTSIPIIGINDSDRPPAKSFSIIHELVHILKRESSLCNEMISKTSSNVEEVFCNAVAGELLVPQKALSIILQNINLTAPYSKDDIAAIAKHFSVSREVIIRRLLETERISEIEYQTYSEELRKELEKNREEQRNARKNGNYSGIPKNMSREAFDRTSPAVCRNLYQGYSEDIYSKLDIAHHLNIDQKHIDKFLSEVAKWIR</sequence>
<comment type="caution">
    <text evidence="3">The sequence shown here is derived from an EMBL/GenBank/DDBJ whole genome shotgun (WGS) entry which is preliminary data.</text>
</comment>
<proteinExistence type="predicted"/>
<reference evidence="3 4" key="1">
    <citation type="journal article" date="2019" name="Nat. Med.">
        <title>A library of human gut bacterial isolates paired with longitudinal multiomics data enables mechanistic microbiome research.</title>
        <authorList>
            <person name="Poyet M."/>
            <person name="Groussin M."/>
            <person name="Gibbons S.M."/>
            <person name="Avila-Pacheco J."/>
            <person name="Jiang X."/>
            <person name="Kearney S.M."/>
            <person name="Perrotta A.R."/>
            <person name="Berdy B."/>
            <person name="Zhao S."/>
            <person name="Lieberman T.D."/>
            <person name="Swanson P.K."/>
            <person name="Smith M."/>
            <person name="Roesemann S."/>
            <person name="Alexander J.E."/>
            <person name="Rich S.A."/>
            <person name="Livny J."/>
            <person name="Vlamakis H."/>
            <person name="Clish C."/>
            <person name="Bullock K."/>
            <person name="Deik A."/>
            <person name="Scott J."/>
            <person name="Pierce K.A."/>
            <person name="Xavier R.J."/>
            <person name="Alm E.J."/>
        </authorList>
    </citation>
    <scope>NUCLEOTIDE SEQUENCE [LARGE SCALE GENOMIC DNA]</scope>
    <source>
        <strain evidence="3 4">BIOML-A2</strain>
    </source>
</reference>